<proteinExistence type="inferred from homology"/>
<keyword evidence="8" id="KW-1185">Reference proteome</keyword>
<organism evidence="7 8">
    <name type="scientific">Midichloria mitochondrii (strain IricVA)</name>
    <dbReference type="NCBI Taxonomy" id="696127"/>
    <lineage>
        <taxon>Bacteria</taxon>
        <taxon>Pseudomonadati</taxon>
        <taxon>Pseudomonadota</taxon>
        <taxon>Alphaproteobacteria</taxon>
        <taxon>Rickettsiales</taxon>
        <taxon>Candidatus Midichloriaceae</taxon>
        <taxon>Candidatus Midichloria</taxon>
    </lineage>
</organism>
<dbReference type="PROSITE" id="PS50283">
    <property type="entry name" value="NA_SOLUT_SYMP_3"/>
    <property type="match status" value="1"/>
</dbReference>
<dbReference type="EMBL" id="CP002130">
    <property type="protein sequence ID" value="AEI88917.1"/>
    <property type="molecule type" value="Genomic_DNA"/>
</dbReference>
<comment type="similarity">
    <text evidence="2">Belongs to the sodium:solute symporter (SSF) (TC 2.A.21) family.</text>
</comment>
<reference evidence="7 8" key="1">
    <citation type="journal article" date="2011" name="Mol. Biol. Evol.">
        <title>Phylogenomic evidence for the presence of a flagellum and cbb3 oxidase in the free-living mitochondrial ancestor.</title>
        <authorList>
            <person name="Sassera D."/>
            <person name="Lo N."/>
            <person name="Epis S."/>
            <person name="D'Auria G."/>
            <person name="Montagna M."/>
            <person name="Comandatore F."/>
            <person name="Horner D."/>
            <person name="Pereto J."/>
            <person name="Luciano A.M."/>
            <person name="Franciosi F."/>
            <person name="Ferri E."/>
            <person name="Crotti E."/>
            <person name="Bazzocchi C."/>
            <person name="Daffonchio D."/>
            <person name="Sacchi L."/>
            <person name="Moya A."/>
            <person name="Latorre A."/>
            <person name="Bandi C."/>
        </authorList>
    </citation>
    <scope>NUCLEOTIDE SEQUENCE [LARGE SCALE GENOMIC DNA]</scope>
    <source>
        <strain evidence="7 8">IricVA</strain>
    </source>
</reference>
<gene>
    <name evidence="7" type="ordered locus">midi_00618</name>
</gene>
<dbReference type="HOGENOM" id="CLU_2634169_0_0_5"/>
<name>F7XW68_MIDMI</name>
<dbReference type="KEGG" id="mmn:midi_00618"/>
<protein>
    <submittedName>
        <fullName evidence="7">Uncharacterized protein</fullName>
    </submittedName>
</protein>
<feature type="transmembrane region" description="Helical" evidence="6">
    <location>
        <begin position="49"/>
        <end position="72"/>
    </location>
</feature>
<dbReference type="InterPro" id="IPR001734">
    <property type="entry name" value="Na/solute_symporter"/>
</dbReference>
<evidence type="ECO:0000313" key="8">
    <source>
        <dbReference type="Proteomes" id="UP000006639"/>
    </source>
</evidence>
<evidence type="ECO:0000256" key="3">
    <source>
        <dbReference type="ARBA" id="ARBA00022692"/>
    </source>
</evidence>
<feature type="transmembrane region" description="Helical" evidence="6">
    <location>
        <begin position="12"/>
        <end position="37"/>
    </location>
</feature>
<evidence type="ECO:0000256" key="4">
    <source>
        <dbReference type="ARBA" id="ARBA00022989"/>
    </source>
</evidence>
<dbReference type="AlphaFoldDB" id="F7XW68"/>
<keyword evidence="3 6" id="KW-0812">Transmembrane</keyword>
<keyword evidence="5 6" id="KW-0472">Membrane</keyword>
<evidence type="ECO:0000256" key="1">
    <source>
        <dbReference type="ARBA" id="ARBA00004141"/>
    </source>
</evidence>
<evidence type="ECO:0000256" key="2">
    <source>
        <dbReference type="ARBA" id="ARBA00006434"/>
    </source>
</evidence>
<dbReference type="Gene3D" id="1.20.1730.10">
    <property type="entry name" value="Sodium/glucose cotransporter"/>
    <property type="match status" value="1"/>
</dbReference>
<comment type="subcellular location">
    <subcellularLocation>
        <location evidence="1">Membrane</location>
        <topology evidence="1">Multi-pass membrane protein</topology>
    </subcellularLocation>
</comment>
<accession>F7XW68</accession>
<dbReference type="GO" id="GO:0022857">
    <property type="term" value="F:transmembrane transporter activity"/>
    <property type="evidence" value="ECO:0007669"/>
    <property type="project" value="InterPro"/>
</dbReference>
<evidence type="ECO:0000313" key="7">
    <source>
        <dbReference type="EMBL" id="AEI88917.1"/>
    </source>
</evidence>
<evidence type="ECO:0000256" key="6">
    <source>
        <dbReference type="SAM" id="Phobius"/>
    </source>
</evidence>
<keyword evidence="4 6" id="KW-1133">Transmembrane helix</keyword>
<dbReference type="InterPro" id="IPR038377">
    <property type="entry name" value="Na/Glc_symporter_sf"/>
</dbReference>
<sequence>MVASQATALGYLLHYFFQILIWSGTFYGMIGLALYSICGGIRAVALIDVFQFIVLGLSSYLYFVFTHTVILADSMLS</sequence>
<dbReference type="Proteomes" id="UP000006639">
    <property type="component" value="Chromosome"/>
</dbReference>
<evidence type="ECO:0000256" key="5">
    <source>
        <dbReference type="ARBA" id="ARBA00023136"/>
    </source>
</evidence>
<dbReference type="GO" id="GO:0016020">
    <property type="term" value="C:membrane"/>
    <property type="evidence" value="ECO:0007669"/>
    <property type="project" value="UniProtKB-SubCell"/>
</dbReference>